<dbReference type="SUPFAM" id="SSF53448">
    <property type="entry name" value="Nucleotide-diphospho-sugar transferases"/>
    <property type="match status" value="1"/>
</dbReference>
<comment type="caution">
    <text evidence="9">The sequence shown here is derived from an EMBL/GenBank/DDBJ whole genome shotgun (WGS) entry which is preliminary data.</text>
</comment>
<comment type="subcellular location">
    <subcellularLocation>
        <location evidence="1">Cytoplasm</location>
        <location evidence="1">Cytosol</location>
    </subcellularLocation>
</comment>
<evidence type="ECO:0000313" key="9">
    <source>
        <dbReference type="EMBL" id="KAK9035251.1"/>
    </source>
</evidence>
<sequence>MNMSKPLLLVANHLFLYYILRQIEQSNLRDLIVVVEGKDASFLVGERISKIFVDGLYIVIAAVLEDIEKVGALRVISHRPIARVMLVVSGDHVSDLRPGAVAIKKLSCKYITNYMVDVICKCVERGHKNGVILILEGLIKFMTKV</sequence>
<protein>
    <recommendedName>
        <fullName evidence="6">Translation initiation factor eIF2B subunit gamma</fullName>
    </recommendedName>
    <alternativeName>
        <fullName evidence="7">eIF2B GDP-GTP exchange factor subunit gamma</fullName>
    </alternativeName>
</protein>
<evidence type="ECO:0000256" key="6">
    <source>
        <dbReference type="ARBA" id="ARBA00044196"/>
    </source>
</evidence>
<dbReference type="Proteomes" id="UP001396334">
    <property type="component" value="Unassembled WGS sequence"/>
</dbReference>
<dbReference type="InterPro" id="IPR029044">
    <property type="entry name" value="Nucleotide-diphossugar_trans"/>
</dbReference>
<dbReference type="PANTHER" id="PTHR45989:SF1">
    <property type="entry name" value="TRANSLATION INITIATION FACTOR EIF-2B SUBUNIT GAMMA"/>
    <property type="match status" value="1"/>
</dbReference>
<evidence type="ECO:0000256" key="7">
    <source>
        <dbReference type="ARBA" id="ARBA00044229"/>
    </source>
</evidence>
<comment type="similarity">
    <text evidence="2">Belongs to the eIF-2B gamma/epsilon subunits family.</text>
</comment>
<keyword evidence="5" id="KW-0648">Protein biosynthesis</keyword>
<evidence type="ECO:0000313" key="10">
    <source>
        <dbReference type="Proteomes" id="UP001396334"/>
    </source>
</evidence>
<comment type="subunit">
    <text evidence="8">Component of the translation initiation factor 2B (eIF2B) complex which is a heterodecamer of two sets of five different subunits: alpha, beta, gamma, delta and epsilon. Subunits alpha, beta and delta comprise a regulatory subcomplex and subunits epsilon and gamma comprise a catalytic subcomplex. Within the complex, the hexameric regulatory complex resides at the center, with the two heterodimeric catalytic subcomplexes bound on opposite sides.</text>
</comment>
<gene>
    <name evidence="9" type="ORF">V6N11_077298</name>
</gene>
<evidence type="ECO:0000256" key="3">
    <source>
        <dbReference type="ARBA" id="ARBA00022490"/>
    </source>
</evidence>
<dbReference type="PANTHER" id="PTHR45989">
    <property type="entry name" value="TRANSLATION INITIATION FACTOR EIF-2B SUBUNIT GAMMA"/>
    <property type="match status" value="1"/>
</dbReference>
<evidence type="ECO:0000256" key="5">
    <source>
        <dbReference type="ARBA" id="ARBA00022917"/>
    </source>
</evidence>
<accession>A0ABR2TCM5</accession>
<dbReference type="InterPro" id="IPR051960">
    <property type="entry name" value="eIF2B_gamma"/>
</dbReference>
<evidence type="ECO:0000256" key="1">
    <source>
        <dbReference type="ARBA" id="ARBA00004514"/>
    </source>
</evidence>
<evidence type="ECO:0000256" key="2">
    <source>
        <dbReference type="ARBA" id="ARBA00007878"/>
    </source>
</evidence>
<keyword evidence="3" id="KW-0963">Cytoplasm</keyword>
<name>A0ABR2TCM5_9ROSI</name>
<dbReference type="Gene3D" id="3.90.550.10">
    <property type="entry name" value="Spore Coat Polysaccharide Biosynthesis Protein SpsA, Chain A"/>
    <property type="match status" value="1"/>
</dbReference>
<proteinExistence type="inferred from homology"/>
<evidence type="ECO:0000256" key="8">
    <source>
        <dbReference type="ARBA" id="ARBA00046432"/>
    </source>
</evidence>
<reference evidence="9 10" key="1">
    <citation type="journal article" date="2024" name="G3 (Bethesda)">
        <title>Genome assembly of Hibiscus sabdariffa L. provides insights into metabolisms of medicinal natural products.</title>
        <authorList>
            <person name="Kim T."/>
        </authorList>
    </citation>
    <scope>NUCLEOTIDE SEQUENCE [LARGE SCALE GENOMIC DNA]</scope>
    <source>
        <strain evidence="9">TK-2024</strain>
        <tissue evidence="9">Old leaves</tissue>
    </source>
</reference>
<keyword evidence="10" id="KW-1185">Reference proteome</keyword>
<keyword evidence="4" id="KW-0396">Initiation factor</keyword>
<dbReference type="EMBL" id="JBBPBN010000006">
    <property type="protein sequence ID" value="KAK9035251.1"/>
    <property type="molecule type" value="Genomic_DNA"/>
</dbReference>
<evidence type="ECO:0000256" key="4">
    <source>
        <dbReference type="ARBA" id="ARBA00022540"/>
    </source>
</evidence>
<organism evidence="9 10">
    <name type="scientific">Hibiscus sabdariffa</name>
    <name type="common">roselle</name>
    <dbReference type="NCBI Taxonomy" id="183260"/>
    <lineage>
        <taxon>Eukaryota</taxon>
        <taxon>Viridiplantae</taxon>
        <taxon>Streptophyta</taxon>
        <taxon>Embryophyta</taxon>
        <taxon>Tracheophyta</taxon>
        <taxon>Spermatophyta</taxon>
        <taxon>Magnoliopsida</taxon>
        <taxon>eudicotyledons</taxon>
        <taxon>Gunneridae</taxon>
        <taxon>Pentapetalae</taxon>
        <taxon>rosids</taxon>
        <taxon>malvids</taxon>
        <taxon>Malvales</taxon>
        <taxon>Malvaceae</taxon>
        <taxon>Malvoideae</taxon>
        <taxon>Hibiscus</taxon>
    </lineage>
</organism>